<dbReference type="SUPFAM" id="SSF53822">
    <property type="entry name" value="Periplasmic binding protein-like I"/>
    <property type="match status" value="1"/>
</dbReference>
<dbReference type="PROSITE" id="PS50932">
    <property type="entry name" value="HTH_LACI_2"/>
    <property type="match status" value="1"/>
</dbReference>
<dbReference type="CDD" id="cd01392">
    <property type="entry name" value="HTH_LacI"/>
    <property type="match status" value="1"/>
</dbReference>
<keyword evidence="2" id="KW-0805">Transcription regulation</keyword>
<evidence type="ECO:0000256" key="4">
    <source>
        <dbReference type="ARBA" id="ARBA00023163"/>
    </source>
</evidence>
<evidence type="ECO:0000313" key="6">
    <source>
        <dbReference type="Proteomes" id="UP000061660"/>
    </source>
</evidence>
<dbReference type="GO" id="GO:0000976">
    <property type="term" value="F:transcription cis-regulatory region binding"/>
    <property type="evidence" value="ECO:0007669"/>
    <property type="project" value="TreeGrafter"/>
</dbReference>
<dbReference type="PRINTS" id="PR00036">
    <property type="entry name" value="HTHLACI"/>
</dbReference>
<gene>
    <name evidence="5" type="ORF">IJ22_49230</name>
</gene>
<dbReference type="PANTHER" id="PTHR30146:SF148">
    <property type="entry name" value="HTH-TYPE TRANSCRIPTIONAL REPRESSOR PURR-RELATED"/>
    <property type="match status" value="1"/>
</dbReference>
<dbReference type="EMBL" id="CP013652">
    <property type="protein sequence ID" value="ALS25185.1"/>
    <property type="molecule type" value="Genomic_DNA"/>
</dbReference>
<dbReference type="SMART" id="SM00354">
    <property type="entry name" value="HTH_LACI"/>
    <property type="match status" value="1"/>
</dbReference>
<name>A0A0U2UTC1_9BACL</name>
<dbReference type="Pfam" id="PF13377">
    <property type="entry name" value="Peripla_BP_3"/>
    <property type="match status" value="1"/>
</dbReference>
<keyword evidence="6" id="KW-1185">Reference proteome</keyword>
<sequence>MKVTIDDVAQKAGVSKATVSRVLNKNYQYISDDTKERVLRAVEQLDYRPNALAKGLKSLKTNVIGLVLSNLRNPFWSQVLEGIEDVCKHYGYNLMIANSRDSLESEEDHIRGFGLRQVDGIIVNPATGMNPLFETLSEKQFPLVFLNRKVEGVAADTVVVDNIKGSRMAVEHLLRLGKRKIAIFLYPPNGISPRLERIEGYRLAMEENGLPVHPDWIKIVRNKQECQVEIGKLLETGLPDAIFSTNSILTLEIMDALKELGLSVPKDIAVLGYDETAWAKHLDPPLTTIEQPAYEMGRVSAERLIRRMDNKTDAALETILLEPALIVRRSCGET</sequence>
<evidence type="ECO:0000313" key="5">
    <source>
        <dbReference type="EMBL" id="ALS25185.1"/>
    </source>
</evidence>
<dbReference type="AlphaFoldDB" id="A0A0U2UTC1"/>
<dbReference type="InterPro" id="IPR028082">
    <property type="entry name" value="Peripla_BP_I"/>
</dbReference>
<organism evidence="5 6">
    <name type="scientific">Paenibacillus naphthalenovorans</name>
    <dbReference type="NCBI Taxonomy" id="162209"/>
    <lineage>
        <taxon>Bacteria</taxon>
        <taxon>Bacillati</taxon>
        <taxon>Bacillota</taxon>
        <taxon>Bacilli</taxon>
        <taxon>Bacillales</taxon>
        <taxon>Paenibacillaceae</taxon>
        <taxon>Paenibacillus</taxon>
    </lineage>
</organism>
<dbReference type="InterPro" id="IPR000843">
    <property type="entry name" value="HTH_LacI"/>
</dbReference>
<reference evidence="5 6" key="2">
    <citation type="journal article" date="2016" name="Genome Announc.">
        <title>Complete Genome Sequences of Two Interactive Moderate Thermophiles, Paenibacillus napthalenovorans 32O-Y and Paenibacillus sp. 32O-W.</title>
        <authorList>
            <person name="Butler R.R.III."/>
            <person name="Wang J."/>
            <person name="Stark B.C."/>
            <person name="Pombert J.F."/>
        </authorList>
    </citation>
    <scope>NUCLEOTIDE SEQUENCE [LARGE SCALE GENOMIC DNA]</scope>
    <source>
        <strain evidence="5 6">32O-Y</strain>
    </source>
</reference>
<dbReference type="InterPro" id="IPR010982">
    <property type="entry name" value="Lambda_DNA-bd_dom_sf"/>
</dbReference>
<dbReference type="GO" id="GO:0003700">
    <property type="term" value="F:DNA-binding transcription factor activity"/>
    <property type="evidence" value="ECO:0007669"/>
    <property type="project" value="TreeGrafter"/>
</dbReference>
<dbReference type="SUPFAM" id="SSF47413">
    <property type="entry name" value="lambda repressor-like DNA-binding domains"/>
    <property type="match status" value="1"/>
</dbReference>
<dbReference type="PROSITE" id="PS00356">
    <property type="entry name" value="HTH_LACI_1"/>
    <property type="match status" value="1"/>
</dbReference>
<proteinExistence type="predicted"/>
<dbReference type="PATRIC" id="fig|162209.4.peg.5201"/>
<keyword evidence="3" id="KW-0238">DNA-binding</keyword>
<evidence type="ECO:0000256" key="1">
    <source>
        <dbReference type="ARBA" id="ARBA00022491"/>
    </source>
</evidence>
<reference evidence="6" key="1">
    <citation type="submission" date="2015-12" db="EMBL/GenBank/DDBJ databases">
        <title>Complete genome sequences of two moderately thermophilic Paenibacillus species.</title>
        <authorList>
            <person name="Butler R.III."/>
            <person name="Wang J."/>
            <person name="Stark B.C."/>
            <person name="Pombert J.-F."/>
        </authorList>
    </citation>
    <scope>NUCLEOTIDE SEQUENCE [LARGE SCALE GENOMIC DNA]</scope>
    <source>
        <strain evidence="6">32O-Y</strain>
    </source>
</reference>
<dbReference type="Gene3D" id="1.10.260.40">
    <property type="entry name" value="lambda repressor-like DNA-binding domains"/>
    <property type="match status" value="1"/>
</dbReference>
<dbReference type="Pfam" id="PF00356">
    <property type="entry name" value="LacI"/>
    <property type="match status" value="1"/>
</dbReference>
<keyword evidence="4" id="KW-0804">Transcription</keyword>
<dbReference type="RefSeq" id="WP_054817333.1">
    <property type="nucleotide sequence ID" value="NZ_BJCS01000009.1"/>
</dbReference>
<dbReference type="Gene3D" id="3.40.50.2300">
    <property type="match status" value="2"/>
</dbReference>
<dbReference type="Proteomes" id="UP000061660">
    <property type="component" value="Chromosome"/>
</dbReference>
<dbReference type="OrthoDB" id="1639518at2"/>
<keyword evidence="1" id="KW-0678">Repressor</keyword>
<evidence type="ECO:0000256" key="3">
    <source>
        <dbReference type="ARBA" id="ARBA00023125"/>
    </source>
</evidence>
<accession>A0A0U2UTC1</accession>
<dbReference type="STRING" id="162209.IJ22_49230"/>
<protein>
    <submittedName>
        <fullName evidence="5">Transcriptional regulator</fullName>
    </submittedName>
</protein>
<dbReference type="CDD" id="cd19977">
    <property type="entry name" value="PBP1_EndR-like"/>
    <property type="match status" value="1"/>
</dbReference>
<evidence type="ECO:0000256" key="2">
    <source>
        <dbReference type="ARBA" id="ARBA00023015"/>
    </source>
</evidence>
<dbReference type="InterPro" id="IPR046335">
    <property type="entry name" value="LacI/GalR-like_sensor"/>
</dbReference>
<dbReference type="PANTHER" id="PTHR30146">
    <property type="entry name" value="LACI-RELATED TRANSCRIPTIONAL REPRESSOR"/>
    <property type="match status" value="1"/>
</dbReference>
<dbReference type="KEGG" id="pnp:IJ22_49230"/>